<feature type="region of interest" description="Disordered" evidence="1">
    <location>
        <begin position="116"/>
        <end position="224"/>
    </location>
</feature>
<gene>
    <name evidence="2" type="ORF">PP769_00580</name>
</gene>
<dbReference type="Proteomes" id="UP001302719">
    <property type="component" value="Chromosome"/>
</dbReference>
<proteinExistence type="predicted"/>
<evidence type="ECO:0000256" key="1">
    <source>
        <dbReference type="SAM" id="MobiDB-lite"/>
    </source>
</evidence>
<sequence>MATSWEHLLGGYASNTLTDEEKRQLYEAALNDQALFDALVDEEALKVMLADPEARRRILASLEATEHSGGVSDEKVKWVSWLKEHTSLVWAGSIAAVGLALIFGWQMEKKWGPMVSQEQETAKSSSREELSFRTQKPSDEVISSVQEEALETKPAQTEAIEGERQVRAKSESDARESGLAMRRQKAHEQVAQSPPAPSALIQPKDGRSLQPFSVPEAPEVPMVDHATTPGRIADQTMEEATQLPPSAQELFYAASGSLVDEVIGEKNDIDRDDQALRGALSKIMKPSSKEKPMSFPLERDVAGGAAIPTARGIRYSFVQQTKEGKDEEVEIQQVRGNWAEIRLAVESNVSGYLYVLAPLGNGRWQNLVPMKSDKTGQTEAGIKMKSFQRVEFPLGQLTDNSNKSVAPSLTILLSPMPLSDLSQWLESEVNMSEFQIERAEDAVFVVERNYSKDKPFSLTLSF</sequence>
<reference evidence="2 3" key="1">
    <citation type="submission" date="2023-01" db="EMBL/GenBank/DDBJ databases">
        <title>Cultivation and genomic characterization of new, ubiquitous marine nitrite-oxidizing bacteria from the Nitrospirales.</title>
        <authorList>
            <person name="Mueller A.J."/>
            <person name="Daebeler A."/>
            <person name="Herbold C.W."/>
            <person name="Kirkegaard R.H."/>
            <person name="Daims H."/>
        </authorList>
    </citation>
    <scope>NUCLEOTIDE SEQUENCE [LARGE SCALE GENOMIC DNA]</scope>
    <source>
        <strain evidence="2 3">VA</strain>
    </source>
</reference>
<evidence type="ECO:0000313" key="2">
    <source>
        <dbReference type="EMBL" id="WNM58288.1"/>
    </source>
</evidence>
<dbReference type="EMBL" id="CP116967">
    <property type="protein sequence ID" value="WNM58288.1"/>
    <property type="molecule type" value="Genomic_DNA"/>
</dbReference>
<accession>A0AA96JSI0</accession>
<dbReference type="KEGG" id="nall:PP769_00580"/>
<evidence type="ECO:0008006" key="4">
    <source>
        <dbReference type="Google" id="ProtNLM"/>
    </source>
</evidence>
<dbReference type="AlphaFoldDB" id="A0AA96JSI0"/>
<dbReference type="RefSeq" id="WP_312643907.1">
    <property type="nucleotide sequence ID" value="NZ_CP116967.1"/>
</dbReference>
<feature type="compositionally biased region" description="Basic and acidic residues" evidence="1">
    <location>
        <begin position="125"/>
        <end position="139"/>
    </location>
</feature>
<keyword evidence="3" id="KW-1185">Reference proteome</keyword>
<feature type="compositionally biased region" description="Basic and acidic residues" evidence="1">
    <location>
        <begin position="161"/>
        <end position="176"/>
    </location>
</feature>
<name>A0AA96JSI0_9BACT</name>
<evidence type="ECO:0000313" key="3">
    <source>
        <dbReference type="Proteomes" id="UP001302719"/>
    </source>
</evidence>
<organism evidence="2 3">
    <name type="scientific">Candidatus Nitrospira allomarina</name>
    <dbReference type="NCBI Taxonomy" id="3020900"/>
    <lineage>
        <taxon>Bacteria</taxon>
        <taxon>Pseudomonadati</taxon>
        <taxon>Nitrospirota</taxon>
        <taxon>Nitrospiria</taxon>
        <taxon>Nitrospirales</taxon>
        <taxon>Nitrospiraceae</taxon>
        <taxon>Nitrospira</taxon>
    </lineage>
</organism>
<protein>
    <recommendedName>
        <fullName evidence="4">DUF4384 domain-containing protein</fullName>
    </recommendedName>
</protein>